<dbReference type="PANTHER" id="PTHR46173:SF1">
    <property type="entry name" value="CCA TRNA NUCLEOTIDYLTRANSFERASE 1, MITOCHONDRIAL"/>
    <property type="match status" value="1"/>
</dbReference>
<feature type="domain" description="tRNA nucleotidyltransferase/poly(A) polymerase RNA and SrmB- binding" evidence="11">
    <location>
        <begin position="172"/>
        <end position="208"/>
    </location>
</feature>
<dbReference type="GO" id="GO:0000166">
    <property type="term" value="F:nucleotide binding"/>
    <property type="evidence" value="ECO:0007669"/>
    <property type="project" value="UniProtKB-KW"/>
</dbReference>
<dbReference type="Proteomes" id="UP000177690">
    <property type="component" value="Unassembled WGS sequence"/>
</dbReference>
<dbReference type="GO" id="GO:0000049">
    <property type="term" value="F:tRNA binding"/>
    <property type="evidence" value="ECO:0007669"/>
    <property type="project" value="TreeGrafter"/>
</dbReference>
<evidence type="ECO:0000313" key="13">
    <source>
        <dbReference type="Proteomes" id="UP000177690"/>
    </source>
</evidence>
<dbReference type="InterPro" id="IPR043519">
    <property type="entry name" value="NT_sf"/>
</dbReference>
<dbReference type="Gene3D" id="3.30.460.10">
    <property type="entry name" value="Beta Polymerase, domain 2"/>
    <property type="match status" value="1"/>
</dbReference>
<dbReference type="GO" id="GO:0016779">
    <property type="term" value="F:nucleotidyltransferase activity"/>
    <property type="evidence" value="ECO:0007669"/>
    <property type="project" value="UniProtKB-KW"/>
</dbReference>
<accession>A0A1G1ZRP8</accession>
<keyword evidence="2 8" id="KW-0808">Transferase</keyword>
<sequence length="501" mass="57904">MTLPKEIQEILNKLEKAGFEAYVVGGCVRDLLFGKKPKDWDITTNAKPEEIQKIFPNSFYENKFGTVGVKTGSEDESLKVVELTTYRVESKYSDKRHPDKVEFAKNIKDDLKRRDFTVNALAMDKDGKITDLFGGQEDLKNKLIRAVGNPEERFDEDALRLLRAIRFAIQLDFEIDGKTFQAIKEKAGLIQMIAKERVREEFLKIIQHAPWPGKNERSNEVTEEELKRGPARAFELMREAGLLKHILPEFEDGFGVGQNKHHVFSVWEHNLRAFTYAVKENFNLHVRLGALFHDIAKPHTKKGEGLDSTFYSHDVVGAKITAKIMTRLKFSKKDIEKVVLLVRYHLFQSDPEKITDSAVRRVLRNVGHENIWDLIDVRLCDRIGSGVPKAEPYRLRKFLVMLEKALREPVSLKELKINGKDTMDLLGIQPGPRIGYILNALMNEILDDPAKNEKGYLENRTKELNKLSDDELKKFFDEARNKMENIEYEKEEETKKRYLVN</sequence>
<dbReference type="PANTHER" id="PTHR46173">
    <property type="entry name" value="CCA TRNA NUCLEOTIDYLTRANSFERASE 1, MITOCHONDRIAL"/>
    <property type="match status" value="1"/>
</dbReference>
<dbReference type="InterPro" id="IPR003607">
    <property type="entry name" value="HD/PDEase_dom"/>
</dbReference>
<dbReference type="InterPro" id="IPR006674">
    <property type="entry name" value="HD_domain"/>
</dbReference>
<dbReference type="SUPFAM" id="SSF81891">
    <property type="entry name" value="Poly A polymerase C-terminal region-like"/>
    <property type="match status" value="1"/>
</dbReference>
<feature type="domain" description="Poly A polymerase head" evidence="9">
    <location>
        <begin position="21"/>
        <end position="145"/>
    </location>
</feature>
<evidence type="ECO:0008006" key="14">
    <source>
        <dbReference type="Google" id="ProtNLM"/>
    </source>
</evidence>
<organism evidence="12 13">
    <name type="scientific">Candidatus Harrisonbacteria bacterium RIFCSPLOWO2_02_FULL_41_13b</name>
    <dbReference type="NCBI Taxonomy" id="1798409"/>
    <lineage>
        <taxon>Bacteria</taxon>
        <taxon>Candidatus Harrisoniibacteriota</taxon>
    </lineage>
</organism>
<dbReference type="InterPro" id="IPR050264">
    <property type="entry name" value="Bact_CCA-adding_enz_type3_sf"/>
</dbReference>
<comment type="similarity">
    <text evidence="8">Belongs to the tRNA nucleotidyltransferase/poly(A) polymerase family.</text>
</comment>
<evidence type="ECO:0000256" key="4">
    <source>
        <dbReference type="ARBA" id="ARBA00022695"/>
    </source>
</evidence>
<dbReference type="Pfam" id="PF12627">
    <property type="entry name" value="PolyA_pol_RNAbd"/>
    <property type="match status" value="1"/>
</dbReference>
<comment type="cofactor">
    <cofactor evidence="1">
        <name>Mg(2+)</name>
        <dbReference type="ChEBI" id="CHEBI:18420"/>
    </cofactor>
</comment>
<protein>
    <recommendedName>
        <fullName evidence="14">HD domain-containing protein</fullName>
    </recommendedName>
</protein>
<evidence type="ECO:0000256" key="7">
    <source>
        <dbReference type="ARBA" id="ARBA00022842"/>
    </source>
</evidence>
<evidence type="ECO:0000259" key="10">
    <source>
        <dbReference type="Pfam" id="PF01966"/>
    </source>
</evidence>
<name>A0A1G1ZRP8_9BACT</name>
<evidence type="ECO:0000256" key="3">
    <source>
        <dbReference type="ARBA" id="ARBA00022694"/>
    </source>
</evidence>
<evidence type="ECO:0000259" key="11">
    <source>
        <dbReference type="Pfam" id="PF12627"/>
    </source>
</evidence>
<dbReference type="Pfam" id="PF01966">
    <property type="entry name" value="HD"/>
    <property type="match status" value="1"/>
</dbReference>
<dbReference type="GO" id="GO:0046872">
    <property type="term" value="F:metal ion binding"/>
    <property type="evidence" value="ECO:0007669"/>
    <property type="project" value="UniProtKB-KW"/>
</dbReference>
<evidence type="ECO:0000256" key="5">
    <source>
        <dbReference type="ARBA" id="ARBA00022723"/>
    </source>
</evidence>
<feature type="domain" description="HD" evidence="10">
    <location>
        <begin position="267"/>
        <end position="360"/>
    </location>
</feature>
<dbReference type="AlphaFoldDB" id="A0A1G1ZRP8"/>
<dbReference type="NCBIfam" id="TIGR00277">
    <property type="entry name" value="HDIG"/>
    <property type="match status" value="1"/>
</dbReference>
<dbReference type="GO" id="GO:0008033">
    <property type="term" value="P:tRNA processing"/>
    <property type="evidence" value="ECO:0007669"/>
    <property type="project" value="UniProtKB-KW"/>
</dbReference>
<dbReference type="Gene3D" id="1.10.3090.10">
    <property type="entry name" value="cca-adding enzyme, domain 2"/>
    <property type="match status" value="1"/>
</dbReference>
<dbReference type="EMBL" id="MHJL01000023">
    <property type="protein sequence ID" value="OGY67413.1"/>
    <property type="molecule type" value="Genomic_DNA"/>
</dbReference>
<reference evidence="12 13" key="1">
    <citation type="journal article" date="2016" name="Nat. Commun.">
        <title>Thousands of microbial genomes shed light on interconnected biogeochemical processes in an aquifer system.</title>
        <authorList>
            <person name="Anantharaman K."/>
            <person name="Brown C.T."/>
            <person name="Hug L.A."/>
            <person name="Sharon I."/>
            <person name="Castelle C.J."/>
            <person name="Probst A.J."/>
            <person name="Thomas B.C."/>
            <person name="Singh A."/>
            <person name="Wilkins M.J."/>
            <person name="Karaoz U."/>
            <person name="Brodie E.L."/>
            <person name="Williams K.H."/>
            <person name="Hubbard S.S."/>
            <person name="Banfield J.F."/>
        </authorList>
    </citation>
    <scope>NUCLEOTIDE SEQUENCE [LARGE SCALE GENOMIC DNA]</scope>
</reference>
<keyword evidence="3" id="KW-0819">tRNA processing</keyword>
<keyword evidence="8" id="KW-0694">RNA-binding</keyword>
<keyword evidence="5" id="KW-0479">Metal-binding</keyword>
<dbReference type="InterPro" id="IPR006675">
    <property type="entry name" value="HDIG_dom"/>
</dbReference>
<dbReference type="STRING" id="1798409.A3I24_00920"/>
<gene>
    <name evidence="12" type="ORF">A3I24_00920</name>
</gene>
<proteinExistence type="inferred from homology"/>
<comment type="caution">
    <text evidence="12">The sequence shown here is derived from an EMBL/GenBank/DDBJ whole genome shotgun (WGS) entry which is preliminary data.</text>
</comment>
<keyword evidence="7" id="KW-0460">Magnesium</keyword>
<evidence type="ECO:0000256" key="6">
    <source>
        <dbReference type="ARBA" id="ARBA00022741"/>
    </source>
</evidence>
<evidence type="ECO:0000313" key="12">
    <source>
        <dbReference type="EMBL" id="OGY67413.1"/>
    </source>
</evidence>
<dbReference type="Gene3D" id="1.10.246.80">
    <property type="match status" value="1"/>
</dbReference>
<keyword evidence="6" id="KW-0547">Nucleotide-binding</keyword>
<evidence type="ECO:0000256" key="1">
    <source>
        <dbReference type="ARBA" id="ARBA00001946"/>
    </source>
</evidence>
<dbReference type="InterPro" id="IPR032828">
    <property type="entry name" value="PolyA_RNA-bd"/>
</dbReference>
<dbReference type="CDD" id="cd00077">
    <property type="entry name" value="HDc"/>
    <property type="match status" value="1"/>
</dbReference>
<evidence type="ECO:0000256" key="2">
    <source>
        <dbReference type="ARBA" id="ARBA00022679"/>
    </source>
</evidence>
<dbReference type="CDD" id="cd05398">
    <property type="entry name" value="NT_ClassII-CCAase"/>
    <property type="match status" value="1"/>
</dbReference>
<dbReference type="Pfam" id="PF01743">
    <property type="entry name" value="PolyA_pol"/>
    <property type="match status" value="1"/>
</dbReference>
<dbReference type="SUPFAM" id="SSF81301">
    <property type="entry name" value="Nucleotidyltransferase"/>
    <property type="match status" value="1"/>
</dbReference>
<evidence type="ECO:0000256" key="8">
    <source>
        <dbReference type="RuleBase" id="RU003953"/>
    </source>
</evidence>
<evidence type="ECO:0000259" key="9">
    <source>
        <dbReference type="Pfam" id="PF01743"/>
    </source>
</evidence>
<dbReference type="InterPro" id="IPR002646">
    <property type="entry name" value="PolA_pol_head_dom"/>
</dbReference>
<keyword evidence="4" id="KW-0548">Nucleotidyltransferase</keyword>